<keyword evidence="4" id="KW-0653">Protein transport</keyword>
<dbReference type="GO" id="GO:0015031">
    <property type="term" value="P:protein transport"/>
    <property type="evidence" value="ECO:0007669"/>
    <property type="project" value="UniProtKB-KW"/>
</dbReference>
<name>A0A419F016_9BACT</name>
<organism evidence="9 10">
    <name type="scientific">Candidatus Abyssobacteria bacterium SURF_17</name>
    <dbReference type="NCBI Taxonomy" id="2093361"/>
    <lineage>
        <taxon>Bacteria</taxon>
        <taxon>Pseudomonadati</taxon>
        <taxon>Candidatus Hydrogenedentota</taxon>
        <taxon>Candidatus Abyssobacteria</taxon>
    </lineage>
</organism>
<comment type="caution">
    <text evidence="9">The sequence shown here is derived from an EMBL/GenBank/DDBJ whole genome shotgun (WGS) entry which is preliminary data.</text>
</comment>
<sequence length="50" mass="5417">MLVFGTSKISGIGKSLGTAIRDFRDSLKGEPEEKSKSPEQNPKEAGKTHE</sequence>
<keyword evidence="2" id="KW-0813">Transport</keyword>
<feature type="region of interest" description="Disordered" evidence="8">
    <location>
        <begin position="14"/>
        <end position="50"/>
    </location>
</feature>
<evidence type="ECO:0000256" key="1">
    <source>
        <dbReference type="ARBA" id="ARBA00004167"/>
    </source>
</evidence>
<evidence type="ECO:0000256" key="4">
    <source>
        <dbReference type="ARBA" id="ARBA00022927"/>
    </source>
</evidence>
<keyword evidence="6" id="KW-0811">Translocation</keyword>
<evidence type="ECO:0000256" key="2">
    <source>
        <dbReference type="ARBA" id="ARBA00022448"/>
    </source>
</evidence>
<reference evidence="9 10" key="1">
    <citation type="journal article" date="2017" name="ISME J.">
        <title>Energy and carbon metabolisms in a deep terrestrial subsurface fluid microbial community.</title>
        <authorList>
            <person name="Momper L."/>
            <person name="Jungbluth S.P."/>
            <person name="Lee M.D."/>
            <person name="Amend J.P."/>
        </authorList>
    </citation>
    <scope>NUCLEOTIDE SEQUENCE [LARGE SCALE GENOMIC DNA]</scope>
    <source>
        <strain evidence="9">SURF_17</strain>
    </source>
</reference>
<dbReference type="AlphaFoldDB" id="A0A419F016"/>
<evidence type="ECO:0000313" key="9">
    <source>
        <dbReference type="EMBL" id="RJP71145.1"/>
    </source>
</evidence>
<dbReference type="EMBL" id="QZKI01000062">
    <property type="protein sequence ID" value="RJP71145.1"/>
    <property type="molecule type" value="Genomic_DNA"/>
</dbReference>
<dbReference type="GO" id="GO:0016020">
    <property type="term" value="C:membrane"/>
    <property type="evidence" value="ECO:0007669"/>
    <property type="project" value="UniProtKB-ARBA"/>
</dbReference>
<keyword evidence="7" id="KW-0472">Membrane</keyword>
<evidence type="ECO:0000256" key="7">
    <source>
        <dbReference type="ARBA" id="ARBA00023136"/>
    </source>
</evidence>
<protein>
    <submittedName>
        <fullName evidence="9">Twin-arginine translocase TatA/TatE family subunit</fullName>
    </submittedName>
</protein>
<dbReference type="Gene3D" id="1.20.5.3310">
    <property type="match status" value="1"/>
</dbReference>
<dbReference type="Proteomes" id="UP000285961">
    <property type="component" value="Unassembled WGS sequence"/>
</dbReference>
<evidence type="ECO:0000256" key="6">
    <source>
        <dbReference type="ARBA" id="ARBA00023010"/>
    </source>
</evidence>
<proteinExistence type="predicted"/>
<feature type="compositionally biased region" description="Basic and acidic residues" evidence="8">
    <location>
        <begin position="21"/>
        <end position="50"/>
    </location>
</feature>
<evidence type="ECO:0000256" key="5">
    <source>
        <dbReference type="ARBA" id="ARBA00022989"/>
    </source>
</evidence>
<evidence type="ECO:0000256" key="3">
    <source>
        <dbReference type="ARBA" id="ARBA00022692"/>
    </source>
</evidence>
<keyword evidence="3" id="KW-0812">Transmembrane</keyword>
<evidence type="ECO:0000256" key="8">
    <source>
        <dbReference type="SAM" id="MobiDB-lite"/>
    </source>
</evidence>
<keyword evidence="5" id="KW-1133">Transmembrane helix</keyword>
<dbReference type="InterPro" id="IPR003369">
    <property type="entry name" value="TatA/B/E"/>
</dbReference>
<comment type="subcellular location">
    <subcellularLocation>
        <location evidence="1">Membrane</location>
        <topology evidence="1">Single-pass membrane protein</topology>
    </subcellularLocation>
</comment>
<gene>
    <name evidence="9" type="ORF">C4532_08020</name>
</gene>
<accession>A0A419F016</accession>
<dbReference type="Pfam" id="PF02416">
    <property type="entry name" value="TatA_B_E"/>
    <property type="match status" value="1"/>
</dbReference>
<evidence type="ECO:0000313" key="10">
    <source>
        <dbReference type="Proteomes" id="UP000285961"/>
    </source>
</evidence>